<evidence type="ECO:0000256" key="8">
    <source>
        <dbReference type="ARBA" id="ARBA00022932"/>
    </source>
</evidence>
<keyword evidence="2" id="KW-0479">Metal-binding</keyword>
<keyword evidence="5" id="KW-0460">Magnesium</keyword>
<proteinExistence type="predicted"/>
<keyword evidence="1" id="KW-0540">Nuclease</keyword>
<dbReference type="GO" id="GO:0015074">
    <property type="term" value="P:DNA integration"/>
    <property type="evidence" value="ECO:0007669"/>
    <property type="project" value="UniProtKB-KW"/>
</dbReference>
<dbReference type="InterPro" id="IPR001584">
    <property type="entry name" value="Integrase_cat-core"/>
</dbReference>
<dbReference type="GO" id="GO:0003676">
    <property type="term" value="F:nucleic acid binding"/>
    <property type="evidence" value="ECO:0007669"/>
    <property type="project" value="InterPro"/>
</dbReference>
<evidence type="ECO:0000256" key="6">
    <source>
        <dbReference type="ARBA" id="ARBA00022908"/>
    </source>
</evidence>
<evidence type="ECO:0000256" key="3">
    <source>
        <dbReference type="ARBA" id="ARBA00022759"/>
    </source>
</evidence>
<comment type="caution">
    <text evidence="11">The sequence shown here is derived from an EMBL/GenBank/DDBJ whole genome shotgun (WGS) entry which is preliminary data.</text>
</comment>
<evidence type="ECO:0000313" key="11">
    <source>
        <dbReference type="EMBL" id="KAF4144275.1"/>
    </source>
</evidence>
<keyword evidence="8" id="KW-0239">DNA-directed DNA polymerase</keyword>
<accession>A0A8S9UTI6</accession>
<keyword evidence="9" id="KW-0233">DNA recombination</keyword>
<dbReference type="InterPro" id="IPR036397">
    <property type="entry name" value="RNaseH_sf"/>
</dbReference>
<dbReference type="GO" id="GO:0004519">
    <property type="term" value="F:endonuclease activity"/>
    <property type="evidence" value="ECO:0007669"/>
    <property type="project" value="UniProtKB-KW"/>
</dbReference>
<keyword evidence="6" id="KW-0229">DNA integration</keyword>
<dbReference type="InterPro" id="IPR057670">
    <property type="entry name" value="SH3_retrovirus"/>
</dbReference>
<dbReference type="GO" id="GO:0006310">
    <property type="term" value="P:DNA recombination"/>
    <property type="evidence" value="ECO:0007669"/>
    <property type="project" value="UniProtKB-KW"/>
</dbReference>
<sequence>MATTREMWRSFIQDKTKRAYVSEIRLRSKMDSTKFTTGEDMEKYLEKLEDMRRQSANMNAVITDEEMARIILQSVVDSHRNVARLFGRTDGGAPPDLATVPGVLGDTNNPPVPIRMTWSQNDSCLQKHKIYDWVLDSGAEARNYLGLVTIGCFLLDEGMSSAGGFFNDGSSVETLEVNIVMKWHLKLAHWNEAALKKMVKEGLADGMSGLSLDDLKRTPLKCIACEEAKAKRTSFKRQQGKRATKCGARLMFDVRYIKTFSCDQGEEFLNGKLTSFLSEHGIRLMTTNAYTPEENGLVEKLNGKLLSKLRAIRDAANLPQCLWGKILHYVVHVDNMSLTKALGSMTPYQRLYKKKLDMKDIKICGCVAYHRLPKATRGNKLEMRAKPAVFLGIAEESLGYRLPDLGTGDHSA</sequence>
<evidence type="ECO:0000259" key="10">
    <source>
        <dbReference type="PROSITE" id="PS50994"/>
    </source>
</evidence>
<dbReference type="InterPro" id="IPR039537">
    <property type="entry name" value="Retrotran_Ty1/copia-like"/>
</dbReference>
<dbReference type="Pfam" id="PF25597">
    <property type="entry name" value="SH3_retrovirus"/>
    <property type="match status" value="1"/>
</dbReference>
<dbReference type="PANTHER" id="PTHR42648">
    <property type="entry name" value="TRANSPOSASE, PUTATIVE-RELATED"/>
    <property type="match status" value="1"/>
</dbReference>
<evidence type="ECO:0000256" key="2">
    <source>
        <dbReference type="ARBA" id="ARBA00022723"/>
    </source>
</evidence>
<keyword evidence="4" id="KW-0378">Hydrolase</keyword>
<gene>
    <name evidence="11" type="ORF">GN958_ATG06596</name>
</gene>
<dbReference type="PROSITE" id="PS50994">
    <property type="entry name" value="INTEGRASE"/>
    <property type="match status" value="1"/>
</dbReference>
<keyword evidence="8" id="KW-0548">Nucleotidyltransferase</keyword>
<name>A0A8S9UTI6_PHYIN</name>
<evidence type="ECO:0000256" key="7">
    <source>
        <dbReference type="ARBA" id="ARBA00022918"/>
    </source>
</evidence>
<evidence type="ECO:0000256" key="9">
    <source>
        <dbReference type="ARBA" id="ARBA00023172"/>
    </source>
</evidence>
<feature type="domain" description="Integrase catalytic" evidence="10">
    <location>
        <begin position="172"/>
        <end position="355"/>
    </location>
</feature>
<dbReference type="SUPFAM" id="SSF53098">
    <property type="entry name" value="Ribonuclease H-like"/>
    <property type="match status" value="1"/>
</dbReference>
<dbReference type="Gene3D" id="3.30.420.10">
    <property type="entry name" value="Ribonuclease H-like superfamily/Ribonuclease H"/>
    <property type="match status" value="1"/>
</dbReference>
<evidence type="ECO:0000256" key="4">
    <source>
        <dbReference type="ARBA" id="ARBA00022801"/>
    </source>
</evidence>
<dbReference type="PANTHER" id="PTHR42648:SF11">
    <property type="entry name" value="TRANSPOSON TY4-P GAG-POL POLYPROTEIN"/>
    <property type="match status" value="1"/>
</dbReference>
<organism evidence="11 12">
    <name type="scientific">Phytophthora infestans</name>
    <name type="common">Potato late blight agent</name>
    <name type="synonym">Botrytis infestans</name>
    <dbReference type="NCBI Taxonomy" id="4787"/>
    <lineage>
        <taxon>Eukaryota</taxon>
        <taxon>Sar</taxon>
        <taxon>Stramenopiles</taxon>
        <taxon>Oomycota</taxon>
        <taxon>Peronosporomycetes</taxon>
        <taxon>Peronosporales</taxon>
        <taxon>Peronosporaceae</taxon>
        <taxon>Phytophthora</taxon>
    </lineage>
</organism>
<dbReference type="Pfam" id="PF14223">
    <property type="entry name" value="Retrotran_gag_2"/>
    <property type="match status" value="1"/>
</dbReference>
<dbReference type="InterPro" id="IPR012337">
    <property type="entry name" value="RNaseH-like_sf"/>
</dbReference>
<dbReference type="GO" id="GO:0003887">
    <property type="term" value="F:DNA-directed DNA polymerase activity"/>
    <property type="evidence" value="ECO:0007669"/>
    <property type="project" value="UniProtKB-KW"/>
</dbReference>
<dbReference type="Proteomes" id="UP000704712">
    <property type="component" value="Unassembled WGS sequence"/>
</dbReference>
<keyword evidence="7" id="KW-0695">RNA-directed DNA polymerase</keyword>
<keyword evidence="8" id="KW-0808">Transferase</keyword>
<protein>
    <submittedName>
        <fullName evidence="11">Integrase core domain</fullName>
    </submittedName>
</protein>
<evidence type="ECO:0000313" key="12">
    <source>
        <dbReference type="Proteomes" id="UP000704712"/>
    </source>
</evidence>
<dbReference type="EMBL" id="JAACNO010000881">
    <property type="protein sequence ID" value="KAF4144275.1"/>
    <property type="molecule type" value="Genomic_DNA"/>
</dbReference>
<keyword evidence="3" id="KW-0255">Endonuclease</keyword>
<dbReference type="GO" id="GO:0016787">
    <property type="term" value="F:hydrolase activity"/>
    <property type="evidence" value="ECO:0007669"/>
    <property type="project" value="UniProtKB-KW"/>
</dbReference>
<reference evidence="11" key="1">
    <citation type="submission" date="2020-03" db="EMBL/GenBank/DDBJ databases">
        <title>Hybrid Assembly of Korean Phytophthora infestans isolates.</title>
        <authorList>
            <person name="Prokchorchik M."/>
            <person name="Lee Y."/>
            <person name="Seo J."/>
            <person name="Cho J.-H."/>
            <person name="Park Y.-E."/>
            <person name="Jang D.-C."/>
            <person name="Im J.-S."/>
            <person name="Choi J.-G."/>
            <person name="Park H.-J."/>
            <person name="Lee G.-B."/>
            <person name="Lee Y.-G."/>
            <person name="Hong S.-Y."/>
            <person name="Cho K."/>
            <person name="Sohn K.H."/>
        </authorList>
    </citation>
    <scope>NUCLEOTIDE SEQUENCE</scope>
    <source>
        <strain evidence="11">KR_2_A2</strain>
    </source>
</reference>
<evidence type="ECO:0000256" key="1">
    <source>
        <dbReference type="ARBA" id="ARBA00022722"/>
    </source>
</evidence>
<dbReference type="AlphaFoldDB" id="A0A8S9UTI6"/>
<dbReference type="GO" id="GO:0046872">
    <property type="term" value="F:metal ion binding"/>
    <property type="evidence" value="ECO:0007669"/>
    <property type="project" value="UniProtKB-KW"/>
</dbReference>
<evidence type="ECO:0000256" key="5">
    <source>
        <dbReference type="ARBA" id="ARBA00022842"/>
    </source>
</evidence>
<dbReference type="GO" id="GO:0003964">
    <property type="term" value="F:RNA-directed DNA polymerase activity"/>
    <property type="evidence" value="ECO:0007669"/>
    <property type="project" value="UniProtKB-KW"/>
</dbReference>